<evidence type="ECO:0000256" key="4">
    <source>
        <dbReference type="ARBA" id="ARBA00022840"/>
    </source>
</evidence>
<dbReference type="InterPro" id="IPR014001">
    <property type="entry name" value="Helicase_ATP-bd"/>
</dbReference>
<proteinExistence type="predicted"/>
<protein>
    <submittedName>
        <fullName evidence="7">Unannotated protein</fullName>
    </submittedName>
</protein>
<dbReference type="Gene3D" id="3.40.50.300">
    <property type="entry name" value="P-loop containing nucleotide triphosphate hydrolases"/>
    <property type="match status" value="1"/>
</dbReference>
<dbReference type="InterPro" id="IPR049730">
    <property type="entry name" value="SNF2/RAD54-like_C"/>
</dbReference>
<evidence type="ECO:0000259" key="6">
    <source>
        <dbReference type="PROSITE" id="PS51194"/>
    </source>
</evidence>
<keyword evidence="1" id="KW-0547">Nucleotide-binding</keyword>
<dbReference type="AlphaFoldDB" id="A0A6J7JBP2"/>
<reference evidence="7" key="1">
    <citation type="submission" date="2020-05" db="EMBL/GenBank/DDBJ databases">
        <authorList>
            <person name="Chiriac C."/>
            <person name="Salcher M."/>
            <person name="Ghai R."/>
            <person name="Kavagutti S V."/>
        </authorList>
    </citation>
    <scope>NUCLEOTIDE SEQUENCE</scope>
</reference>
<dbReference type="InterPro" id="IPR024975">
    <property type="entry name" value="NOV_C"/>
</dbReference>
<dbReference type="EMBL" id="CAFBNJ010000003">
    <property type="protein sequence ID" value="CAB4940191.1"/>
    <property type="molecule type" value="Genomic_DNA"/>
</dbReference>
<feature type="domain" description="Helicase ATP-binding" evidence="5">
    <location>
        <begin position="116"/>
        <end position="288"/>
    </location>
</feature>
<dbReference type="PANTHER" id="PTHR45766:SF6">
    <property type="entry name" value="SWI_SNF-RELATED MATRIX-ASSOCIATED ACTIN-DEPENDENT REGULATOR OF CHROMATIN SUBFAMILY A-LIKE PROTEIN 1"/>
    <property type="match status" value="1"/>
</dbReference>
<gene>
    <name evidence="7" type="ORF">UFOPK3785_00128</name>
</gene>
<dbReference type="InterPro" id="IPR027417">
    <property type="entry name" value="P-loop_NTPase"/>
</dbReference>
<evidence type="ECO:0000259" key="5">
    <source>
        <dbReference type="PROSITE" id="PS51192"/>
    </source>
</evidence>
<name>A0A6J7JBP2_9ZZZZ</name>
<dbReference type="InterPro" id="IPR057342">
    <property type="entry name" value="DEXDc_RapA"/>
</dbReference>
<keyword evidence="4" id="KW-0067">ATP-binding</keyword>
<evidence type="ECO:0000313" key="7">
    <source>
        <dbReference type="EMBL" id="CAB4940191.1"/>
    </source>
</evidence>
<feature type="domain" description="Helicase C-terminal" evidence="6">
    <location>
        <begin position="489"/>
        <end position="660"/>
    </location>
</feature>
<dbReference type="PROSITE" id="PS51192">
    <property type="entry name" value="HELICASE_ATP_BIND_1"/>
    <property type="match status" value="1"/>
</dbReference>
<dbReference type="CDD" id="cd18011">
    <property type="entry name" value="DEXDc_RapA"/>
    <property type="match status" value="1"/>
</dbReference>
<dbReference type="SMART" id="SM00490">
    <property type="entry name" value="HELICc"/>
    <property type="match status" value="1"/>
</dbReference>
<organism evidence="7">
    <name type="scientific">freshwater metagenome</name>
    <dbReference type="NCBI Taxonomy" id="449393"/>
    <lineage>
        <taxon>unclassified sequences</taxon>
        <taxon>metagenomes</taxon>
        <taxon>ecological metagenomes</taxon>
    </lineage>
</organism>
<evidence type="ECO:0000256" key="1">
    <source>
        <dbReference type="ARBA" id="ARBA00022741"/>
    </source>
</evidence>
<dbReference type="Pfam" id="PF00271">
    <property type="entry name" value="Helicase_C"/>
    <property type="match status" value="1"/>
</dbReference>
<dbReference type="GO" id="GO:0004386">
    <property type="term" value="F:helicase activity"/>
    <property type="evidence" value="ECO:0007669"/>
    <property type="project" value="UniProtKB-KW"/>
</dbReference>
<evidence type="ECO:0000256" key="3">
    <source>
        <dbReference type="ARBA" id="ARBA00022806"/>
    </source>
</evidence>
<dbReference type="GO" id="GO:0016787">
    <property type="term" value="F:hydrolase activity"/>
    <property type="evidence" value="ECO:0007669"/>
    <property type="project" value="UniProtKB-KW"/>
</dbReference>
<dbReference type="Gene3D" id="3.40.50.10810">
    <property type="entry name" value="Tandem AAA-ATPase domain"/>
    <property type="match status" value="1"/>
</dbReference>
<dbReference type="Pfam" id="PF00176">
    <property type="entry name" value="SNF2-rel_dom"/>
    <property type="match status" value="1"/>
</dbReference>
<dbReference type="PROSITE" id="PS51194">
    <property type="entry name" value="HELICASE_CTER"/>
    <property type="match status" value="1"/>
</dbReference>
<dbReference type="PANTHER" id="PTHR45766">
    <property type="entry name" value="DNA ANNEALING HELICASE AND ENDONUCLEASE ZRANB3 FAMILY MEMBER"/>
    <property type="match status" value="1"/>
</dbReference>
<dbReference type="Pfam" id="PF13020">
    <property type="entry name" value="NOV_C"/>
    <property type="match status" value="1"/>
</dbReference>
<dbReference type="InterPro" id="IPR038718">
    <property type="entry name" value="SNF2-like_sf"/>
</dbReference>
<dbReference type="GO" id="GO:0005524">
    <property type="term" value="F:ATP binding"/>
    <property type="evidence" value="ECO:0007669"/>
    <property type="project" value="UniProtKB-KW"/>
</dbReference>
<keyword evidence="2" id="KW-0378">Hydrolase</keyword>
<sequence length="1162" mass="131360">MAVRIEDLKPGVRVRHLSAAGDVTIVAVEGGGDSIANVIYRAPDGGIDQRLVDADLLERLEIPSDRRWSFDADGAHFKLASEAKRIELAYLFDPFTAVDSATIRPLPHQIEAVYEKLLPAQPLNYLLADDPGAGKTIMSGLYIRELMLRGDLARCLIVAPGSLVEQWQDELFEKFGVKFEIMSRDMVEAALTGNPFAEKNLLIVRIDQLSRNDELKAKLAASEWDLVIVDEAHKMSARRYGDEVKRTLRYQLGEILRERARNLLLLTATPHNGSNDDFMLFMELIEPDVFGGRLRANQKLPDVSDYMRRYVKENLLTFEGTRLFPERRASTLKYELSDGEQRLYDAVTEYVKGGMVRAKQMEDSGDRRKGIAVGFALAALQRRLASSPDAIFHSLRRRRERLTVRLTEARQIGDLQKTREVGRRIGDPDGFDVDDFGDDEFEQLEDEAIEGAVLAEDIAELEVEIVKLRALQELAEEVRNSREDSKWVKLREVLESPEFNETGERRKLIIFTEHKDTLSYLEGRIKDVIGRPGAVVTIHGGVKREERRRVQELFRNDPNVQILVATDAAGEGVNLQRANLMVNYDLPWNPNRLEQRFGRIHRIGQNRICYLWNLVAHETREGQVYERLLTKIEQQRELYKDQIYDVLGDVYLNKSLQELLIEAIRDGDDPEVLRRIGEVIDKEVGDRAKAVLEEQALASNVLDTSSIAEMRDRMEHALARKLAPGFLEAFMLAVLDESGGRIPVRERGRFEITRVPAQIRGHERAEEGVVGSTYERVTFDKELIEVDGTELKAELITPGHPLLKSSIRWVLNNYEALLSAGTTFVDPCDDGVTPRVLIYLEHAITDGRRYGDGQRPVSQRFNFVEVSADGTVTDPGAEPYLNYAPISDGARATLTTLDTSWADDGIDDVARNWAIEKLAKPHFEEVEDITRARVGRIRAAVEERLTNEIRYWDARAAELKSQELQGKKPRLNSGRARQRADDLEARRNRRLAELDLEADLVNRAPNVIAAALVIPQGLINQLSGLDPVLIDPNVAVETDKRAVAAVLAAERLLGRVPEEQSHSNPGFDVLSKDPKTGILYFIEVKGHRPQTDEIHVRARQVRQAQQNPDRFRLAVVAVPNESDVEPTVGYHLRPFDNYTMIFAQTYVPLNVSQLAQIAVEPQ</sequence>
<dbReference type="CDD" id="cd18793">
    <property type="entry name" value="SF2_C_SNF"/>
    <property type="match status" value="1"/>
</dbReference>
<dbReference type="InterPro" id="IPR001650">
    <property type="entry name" value="Helicase_C-like"/>
</dbReference>
<dbReference type="InterPro" id="IPR000330">
    <property type="entry name" value="SNF2_N"/>
</dbReference>
<accession>A0A6J7JBP2</accession>
<keyword evidence="3" id="KW-0347">Helicase</keyword>
<dbReference type="SUPFAM" id="SSF52540">
    <property type="entry name" value="P-loop containing nucleoside triphosphate hydrolases"/>
    <property type="match status" value="2"/>
</dbReference>
<dbReference type="SMART" id="SM00487">
    <property type="entry name" value="DEXDc"/>
    <property type="match status" value="1"/>
</dbReference>
<evidence type="ECO:0000256" key="2">
    <source>
        <dbReference type="ARBA" id="ARBA00022801"/>
    </source>
</evidence>